<evidence type="ECO:0000313" key="1">
    <source>
        <dbReference type="EMBL" id="MBC9131318.1"/>
    </source>
</evidence>
<dbReference type="Pfam" id="PF11863">
    <property type="entry name" value="DUF3383"/>
    <property type="match status" value="1"/>
</dbReference>
<dbReference type="RefSeq" id="WP_187755748.1">
    <property type="nucleotide sequence ID" value="NZ_JABURY010000016.1"/>
</dbReference>
<keyword evidence="2" id="KW-1185">Reference proteome</keyword>
<organism evidence="1 2">
    <name type="scientific">Frischella japonica</name>
    <dbReference type="NCBI Taxonomy" id="2741544"/>
    <lineage>
        <taxon>Bacteria</taxon>
        <taxon>Pseudomonadati</taxon>
        <taxon>Pseudomonadota</taxon>
        <taxon>Gammaproteobacteria</taxon>
        <taxon>Orbales</taxon>
        <taxon>Orbaceae</taxon>
        <taxon>Frischella</taxon>
    </lineage>
</organism>
<proteinExistence type="predicted"/>
<gene>
    <name evidence="1" type="ORF">FcAc13_08345</name>
</gene>
<dbReference type="EMBL" id="JABURY010000016">
    <property type="protein sequence ID" value="MBC9131318.1"/>
    <property type="molecule type" value="Genomic_DNA"/>
</dbReference>
<sequence length="506" mass="55419">MSLSINQIVNVSLEQSSQGATKRDLSVIALFTDEMCDDFKNIHCRHVMVSSADDVANRFGSHSRVYQAAKSLFSARPRLKTALIAKYVKSDLAIAATEAKLAGSTVSIDYVKYKTINNGYFSFTLGEKVIDISGLSFSTVSSLAMVANVINNAVSEATNNQIKIIFDEKGHRFILQATQPGSDIALNMGYVYDAKHDGTYIGEYLNLVDGKATLYKGIDATSHNAESISDAMTALQNKYQNWYGAYFANVITDSELLEAHDWVVSADLKILGFTETREANLEYTDNNILKKIAQKNSGRLMVQYNNTGNEFAGVELMAIALSTVWTGLNTAKTVKFKQLNSVSSDDKITLNEATKCRRLGINFYTDYSGVNMLAEGVMLGGTFIDIITGLDAFTNAAQIQAFNTLQGRSSKLPQTDEGQAVLLASLAVIGEQFKNNGFLGRGKWSGENVGDLVYGEILESGYYFYSDSFDTQDVSDRNARKMMPINVALKLAGAGHSVDIIIKYNI</sequence>
<evidence type="ECO:0000313" key="2">
    <source>
        <dbReference type="Proteomes" id="UP000651208"/>
    </source>
</evidence>
<reference evidence="1 2" key="1">
    <citation type="submission" date="2020-06" db="EMBL/GenBank/DDBJ databases">
        <title>Frischella cerana isolated from Apis cerana gut homogenate.</title>
        <authorList>
            <person name="Wolter L.A."/>
            <person name="Suenami S."/>
            <person name="Miyazaki R."/>
        </authorList>
    </citation>
    <scope>NUCLEOTIDE SEQUENCE [LARGE SCALE GENOMIC DNA]</scope>
    <source>
        <strain evidence="1 2">Ac13</strain>
    </source>
</reference>
<protein>
    <submittedName>
        <fullName evidence="1">DUF3383 family protein</fullName>
    </submittedName>
</protein>
<dbReference type="Proteomes" id="UP000651208">
    <property type="component" value="Unassembled WGS sequence"/>
</dbReference>
<dbReference type="InterPro" id="IPR021808">
    <property type="entry name" value="DUF3383"/>
</dbReference>
<comment type="caution">
    <text evidence="1">The sequence shown here is derived from an EMBL/GenBank/DDBJ whole genome shotgun (WGS) entry which is preliminary data.</text>
</comment>
<name>A0ABR7QYN2_9GAMM</name>
<accession>A0ABR7QYN2</accession>